<evidence type="ECO:0000313" key="3">
    <source>
        <dbReference type="EMBL" id="PQJ78486.1"/>
    </source>
</evidence>
<dbReference type="AlphaFoldDB" id="A0A2S7WLZ7"/>
<dbReference type="PANTHER" id="PTHR36973">
    <property type="entry name" value="SLL1456 PROTEIN-RELATED"/>
    <property type="match status" value="1"/>
</dbReference>
<dbReference type="RefSeq" id="WP_105015077.1">
    <property type="nucleotide sequence ID" value="NZ_MSCN01000001.1"/>
</dbReference>
<name>A0A2S7WLZ7_9FLAO</name>
<feature type="compositionally biased region" description="Polar residues" evidence="1">
    <location>
        <begin position="105"/>
        <end position="116"/>
    </location>
</feature>
<dbReference type="OrthoDB" id="9812600at2"/>
<organism evidence="3 4">
    <name type="scientific">Polaribacter porphyrae</name>
    <dbReference type="NCBI Taxonomy" id="1137780"/>
    <lineage>
        <taxon>Bacteria</taxon>
        <taxon>Pseudomonadati</taxon>
        <taxon>Bacteroidota</taxon>
        <taxon>Flavobacteriia</taxon>
        <taxon>Flavobacteriales</taxon>
        <taxon>Flavobacteriaceae</taxon>
    </lineage>
</organism>
<dbReference type="EMBL" id="MSCN01000001">
    <property type="protein sequence ID" value="PQJ78486.1"/>
    <property type="molecule type" value="Genomic_DNA"/>
</dbReference>
<dbReference type="Proteomes" id="UP000238882">
    <property type="component" value="Unassembled WGS sequence"/>
</dbReference>
<gene>
    <name evidence="3" type="ORF">BTO18_04465</name>
</gene>
<protein>
    <recommendedName>
        <fullName evidence="2">Methyltransferase FkbM domain-containing protein</fullName>
    </recommendedName>
</protein>
<dbReference type="Gene3D" id="3.40.50.150">
    <property type="entry name" value="Vaccinia Virus protein VP39"/>
    <property type="match status" value="1"/>
</dbReference>
<evidence type="ECO:0000313" key="4">
    <source>
        <dbReference type="Proteomes" id="UP000238882"/>
    </source>
</evidence>
<proteinExistence type="predicted"/>
<dbReference type="InterPro" id="IPR006342">
    <property type="entry name" value="FkbM_mtfrase"/>
</dbReference>
<dbReference type="PANTHER" id="PTHR36973:SF4">
    <property type="entry name" value="NODULATION PROTEIN"/>
    <property type="match status" value="1"/>
</dbReference>
<comment type="caution">
    <text evidence="3">The sequence shown here is derived from an EMBL/GenBank/DDBJ whole genome shotgun (WGS) entry which is preliminary data.</text>
</comment>
<dbReference type="Pfam" id="PF05050">
    <property type="entry name" value="Methyltransf_21"/>
    <property type="match status" value="1"/>
</dbReference>
<reference evidence="3 4" key="1">
    <citation type="submission" date="2016-12" db="EMBL/GenBank/DDBJ databases">
        <title>Trade-off between light-utilization and light-protection in marine flavobacteria.</title>
        <authorList>
            <person name="Kumagai Y."/>
            <person name="Yoshizawa S."/>
            <person name="Kogure K."/>
            <person name="Iwasaki W."/>
        </authorList>
    </citation>
    <scope>NUCLEOTIDE SEQUENCE [LARGE SCALE GENOMIC DNA]</scope>
    <source>
        <strain evidence="3 4">NBRC 108759</strain>
    </source>
</reference>
<dbReference type="NCBIfam" id="TIGR01444">
    <property type="entry name" value="fkbM_fam"/>
    <property type="match status" value="1"/>
</dbReference>
<evidence type="ECO:0000259" key="2">
    <source>
        <dbReference type="Pfam" id="PF05050"/>
    </source>
</evidence>
<keyword evidence="4" id="KW-1185">Reference proteome</keyword>
<sequence length="275" mass="31705">MEKDITLELHEKVLIKLFNRDSAITFFDIGACEGLSSVRYNSIFPNSKAYVFEPVPNNYKKIINNIEKFNLKNAQVFELGLSSEKGEATFYVSSGNPKNKEKPLDNSTSFGNKSSSLYKPSKTKEVHPWLEFNEEITIKTDTFKNFCLDQKINTIDFIHMDVQGAELMVLQGAKDMINNINSIWLEVEKIELYENQALKEDIEQFFSDKDFICLLNKVNHIAGDQFWVNKNYFDNLDENTKDYLVKLKNRTQLKSNLSSFVGNAKLSLKQLFSSK</sequence>
<dbReference type="SUPFAM" id="SSF53335">
    <property type="entry name" value="S-adenosyl-L-methionine-dependent methyltransferases"/>
    <property type="match status" value="1"/>
</dbReference>
<dbReference type="GO" id="GO:0008171">
    <property type="term" value="F:O-methyltransferase activity"/>
    <property type="evidence" value="ECO:0007669"/>
    <property type="project" value="TreeGrafter"/>
</dbReference>
<dbReference type="InterPro" id="IPR053188">
    <property type="entry name" value="FkbM_Methyltransferase"/>
</dbReference>
<evidence type="ECO:0000256" key="1">
    <source>
        <dbReference type="SAM" id="MobiDB-lite"/>
    </source>
</evidence>
<accession>A0A2S7WLZ7</accession>
<feature type="region of interest" description="Disordered" evidence="1">
    <location>
        <begin position="92"/>
        <end position="116"/>
    </location>
</feature>
<feature type="domain" description="Methyltransferase FkbM" evidence="2">
    <location>
        <begin position="28"/>
        <end position="212"/>
    </location>
</feature>
<dbReference type="InterPro" id="IPR029063">
    <property type="entry name" value="SAM-dependent_MTases_sf"/>
</dbReference>